<dbReference type="SUPFAM" id="SSF161098">
    <property type="entry name" value="MetI-like"/>
    <property type="match status" value="1"/>
</dbReference>
<comment type="similarity">
    <text evidence="7">Belongs to the binding-protein-dependent transport system permease family.</text>
</comment>
<gene>
    <name evidence="9" type="ORF">JOC47_002081</name>
</gene>
<proteinExistence type="inferred from homology"/>
<evidence type="ECO:0000313" key="10">
    <source>
        <dbReference type="Proteomes" id="UP000774000"/>
    </source>
</evidence>
<dbReference type="PANTHER" id="PTHR30193">
    <property type="entry name" value="ABC TRANSPORTER PERMEASE PROTEIN"/>
    <property type="match status" value="1"/>
</dbReference>
<dbReference type="InterPro" id="IPR000515">
    <property type="entry name" value="MetI-like"/>
</dbReference>
<keyword evidence="10" id="KW-1185">Reference proteome</keyword>
<dbReference type="CDD" id="cd06261">
    <property type="entry name" value="TM_PBP2"/>
    <property type="match status" value="1"/>
</dbReference>
<dbReference type="AlphaFoldDB" id="A0A939BSK0"/>
<evidence type="ECO:0000256" key="7">
    <source>
        <dbReference type="RuleBase" id="RU363032"/>
    </source>
</evidence>
<evidence type="ECO:0000256" key="2">
    <source>
        <dbReference type="ARBA" id="ARBA00022448"/>
    </source>
</evidence>
<reference evidence="9" key="1">
    <citation type="submission" date="2021-01" db="EMBL/GenBank/DDBJ databases">
        <title>Genomic Encyclopedia of Type Strains, Phase IV (KMG-IV): sequencing the most valuable type-strain genomes for metagenomic binning, comparative biology and taxonomic classification.</title>
        <authorList>
            <person name="Goeker M."/>
        </authorList>
    </citation>
    <scope>NUCLEOTIDE SEQUENCE</scope>
    <source>
        <strain evidence="9">DSM 23230</strain>
    </source>
</reference>
<dbReference type="RefSeq" id="WP_204701980.1">
    <property type="nucleotide sequence ID" value="NZ_JAFBDQ010000010.1"/>
</dbReference>
<feature type="transmembrane region" description="Helical" evidence="7">
    <location>
        <begin position="187"/>
        <end position="210"/>
    </location>
</feature>
<protein>
    <submittedName>
        <fullName evidence="9">Arabinogalactan oligomer/maltooligosaccharide transport system permease protein</fullName>
    </submittedName>
</protein>
<dbReference type="SUPFAM" id="SSF160964">
    <property type="entry name" value="MalF N-terminal region-like"/>
    <property type="match status" value="1"/>
</dbReference>
<dbReference type="InterPro" id="IPR051393">
    <property type="entry name" value="ABC_transporter_permease"/>
</dbReference>
<evidence type="ECO:0000256" key="4">
    <source>
        <dbReference type="ARBA" id="ARBA00022692"/>
    </source>
</evidence>
<keyword evidence="2 7" id="KW-0813">Transport</keyword>
<dbReference type="Proteomes" id="UP000774000">
    <property type="component" value="Unassembled WGS sequence"/>
</dbReference>
<evidence type="ECO:0000256" key="5">
    <source>
        <dbReference type="ARBA" id="ARBA00022989"/>
    </source>
</evidence>
<keyword evidence="6 7" id="KW-0472">Membrane</keyword>
<evidence type="ECO:0000313" key="9">
    <source>
        <dbReference type="EMBL" id="MBM7557226.1"/>
    </source>
</evidence>
<comment type="caution">
    <text evidence="9">The sequence shown here is derived from an EMBL/GenBank/DDBJ whole genome shotgun (WGS) entry which is preliminary data.</text>
</comment>
<feature type="transmembrane region" description="Helical" evidence="7">
    <location>
        <begin position="285"/>
        <end position="313"/>
    </location>
</feature>
<dbReference type="Pfam" id="PF00528">
    <property type="entry name" value="BPD_transp_1"/>
    <property type="match status" value="1"/>
</dbReference>
<dbReference type="PANTHER" id="PTHR30193:SF41">
    <property type="entry name" value="DIACETYLCHITOBIOSE UPTAKE SYSTEM PERMEASE PROTEIN NGCF"/>
    <property type="match status" value="1"/>
</dbReference>
<evidence type="ECO:0000256" key="6">
    <source>
        <dbReference type="ARBA" id="ARBA00023136"/>
    </source>
</evidence>
<keyword evidence="4 7" id="KW-0812">Transmembrane</keyword>
<dbReference type="GO" id="GO:0005886">
    <property type="term" value="C:plasma membrane"/>
    <property type="evidence" value="ECO:0007669"/>
    <property type="project" value="UniProtKB-SubCell"/>
</dbReference>
<dbReference type="GO" id="GO:0055085">
    <property type="term" value="P:transmembrane transport"/>
    <property type="evidence" value="ECO:0007669"/>
    <property type="project" value="InterPro"/>
</dbReference>
<sequence length="319" mass="36563">MSQPTKADIQKNSLLDFSLRKFLKRNGFSYLMLMPAFIIVALVIIYPFLYNFNLAFTNLSRSTLIDFLREGKLHYIGLNNFVEVLTQSTFWTVLLRTLIWTIVNVFCHVTFGIFFAILLDRDMIFKGIYRALLILPWAIPQYISVLVWKGMFNYNYGAVNILLERLSQIFDFTYEPIAWLSNPTTGFMAAIIVNVWVGIPFMMMIALGGLQSIDPNYYEAAEIDGASGFQQVKHITLPLLKPVMMPAVILGVIMTFNNLNVIYLLSFKKLTEKIDILVTYVYKAAFGYFRLGYAAAFSVIIFLILLGFSTVFIKQNESH</sequence>
<name>A0A939BSK0_9FIRM</name>
<dbReference type="Gene3D" id="1.10.3720.10">
    <property type="entry name" value="MetI-like"/>
    <property type="match status" value="1"/>
</dbReference>
<comment type="subcellular location">
    <subcellularLocation>
        <location evidence="1 7">Cell membrane</location>
        <topology evidence="1 7">Multi-pass membrane protein</topology>
    </subcellularLocation>
</comment>
<feature type="transmembrane region" description="Helical" evidence="7">
    <location>
        <begin position="28"/>
        <end position="49"/>
    </location>
</feature>
<dbReference type="InterPro" id="IPR035906">
    <property type="entry name" value="MetI-like_sf"/>
</dbReference>
<organism evidence="9 10">
    <name type="scientific">Halanaerobacter jeridensis</name>
    <dbReference type="NCBI Taxonomy" id="706427"/>
    <lineage>
        <taxon>Bacteria</taxon>
        <taxon>Bacillati</taxon>
        <taxon>Bacillota</taxon>
        <taxon>Clostridia</taxon>
        <taxon>Halanaerobiales</taxon>
        <taxon>Halobacteroidaceae</taxon>
        <taxon>Halanaerobacter</taxon>
    </lineage>
</organism>
<evidence type="ECO:0000256" key="3">
    <source>
        <dbReference type="ARBA" id="ARBA00022475"/>
    </source>
</evidence>
<dbReference type="PROSITE" id="PS50928">
    <property type="entry name" value="ABC_TM1"/>
    <property type="match status" value="1"/>
</dbReference>
<feature type="transmembrane region" description="Helical" evidence="7">
    <location>
        <begin position="98"/>
        <end position="119"/>
    </location>
</feature>
<dbReference type="EMBL" id="JAFBDQ010000010">
    <property type="protein sequence ID" value="MBM7557226.1"/>
    <property type="molecule type" value="Genomic_DNA"/>
</dbReference>
<accession>A0A939BSK0</accession>
<keyword evidence="3" id="KW-1003">Cell membrane</keyword>
<evidence type="ECO:0000259" key="8">
    <source>
        <dbReference type="PROSITE" id="PS50928"/>
    </source>
</evidence>
<feature type="transmembrane region" description="Helical" evidence="7">
    <location>
        <begin position="243"/>
        <end position="265"/>
    </location>
</feature>
<keyword evidence="5 7" id="KW-1133">Transmembrane helix</keyword>
<feature type="domain" description="ABC transmembrane type-1" evidence="8">
    <location>
        <begin position="94"/>
        <end position="312"/>
    </location>
</feature>
<evidence type="ECO:0000256" key="1">
    <source>
        <dbReference type="ARBA" id="ARBA00004651"/>
    </source>
</evidence>